<comment type="caution">
    <text evidence="2">The sequence shown here is derived from an EMBL/GenBank/DDBJ whole genome shotgun (WGS) entry which is preliminary data.</text>
</comment>
<dbReference type="Proteomes" id="UP001341840">
    <property type="component" value="Unassembled WGS sequence"/>
</dbReference>
<feature type="compositionally biased region" description="Polar residues" evidence="1">
    <location>
        <begin position="155"/>
        <end position="165"/>
    </location>
</feature>
<evidence type="ECO:0000256" key="1">
    <source>
        <dbReference type="SAM" id="MobiDB-lite"/>
    </source>
</evidence>
<dbReference type="EMBL" id="JASCZI010212899">
    <property type="protein sequence ID" value="MED6200517.1"/>
    <property type="molecule type" value="Genomic_DNA"/>
</dbReference>
<feature type="region of interest" description="Disordered" evidence="1">
    <location>
        <begin position="102"/>
        <end position="165"/>
    </location>
</feature>
<reference evidence="2 3" key="1">
    <citation type="journal article" date="2023" name="Plants (Basel)">
        <title>Bridging the Gap: Combining Genomics and Transcriptomics Approaches to Understand Stylosanthes scabra, an Orphan Legume from the Brazilian Caatinga.</title>
        <authorList>
            <person name="Ferreira-Neto J.R.C."/>
            <person name="da Silva M.D."/>
            <person name="Binneck E."/>
            <person name="de Melo N.F."/>
            <person name="da Silva R.H."/>
            <person name="de Melo A.L.T.M."/>
            <person name="Pandolfi V."/>
            <person name="Bustamante F.O."/>
            <person name="Brasileiro-Vidal A.C."/>
            <person name="Benko-Iseppon A.M."/>
        </authorList>
    </citation>
    <scope>NUCLEOTIDE SEQUENCE [LARGE SCALE GENOMIC DNA]</scope>
    <source>
        <tissue evidence="2">Leaves</tissue>
    </source>
</reference>
<feature type="non-terminal residue" evidence="2">
    <location>
        <position position="165"/>
    </location>
</feature>
<name>A0ABU6XQY0_9FABA</name>
<protein>
    <submittedName>
        <fullName evidence="2">Uncharacterized protein</fullName>
    </submittedName>
</protein>
<accession>A0ABU6XQY0</accession>
<feature type="region of interest" description="Disordered" evidence="1">
    <location>
        <begin position="1"/>
        <end position="20"/>
    </location>
</feature>
<proteinExistence type="predicted"/>
<evidence type="ECO:0000313" key="2">
    <source>
        <dbReference type="EMBL" id="MED6200517.1"/>
    </source>
</evidence>
<gene>
    <name evidence="2" type="ORF">PIB30_085908</name>
</gene>
<evidence type="ECO:0000313" key="3">
    <source>
        <dbReference type="Proteomes" id="UP001341840"/>
    </source>
</evidence>
<sequence>MDDQEKGGEEGSAELEIGAGGGDGTLPLSLSIITLFAQIGDEAAVTPCSFLAQENDVELKRVMSNRATTRYRAPAILPIFAENQFNASNVFIMEEHAHGCMPPSIMHSKSTTRQASRERKLQTPPPSDDPCDAASTHFRGLDYKHKHTQTETDIESQTQTEADGA</sequence>
<keyword evidence="3" id="KW-1185">Reference proteome</keyword>
<organism evidence="2 3">
    <name type="scientific">Stylosanthes scabra</name>
    <dbReference type="NCBI Taxonomy" id="79078"/>
    <lineage>
        <taxon>Eukaryota</taxon>
        <taxon>Viridiplantae</taxon>
        <taxon>Streptophyta</taxon>
        <taxon>Embryophyta</taxon>
        <taxon>Tracheophyta</taxon>
        <taxon>Spermatophyta</taxon>
        <taxon>Magnoliopsida</taxon>
        <taxon>eudicotyledons</taxon>
        <taxon>Gunneridae</taxon>
        <taxon>Pentapetalae</taxon>
        <taxon>rosids</taxon>
        <taxon>fabids</taxon>
        <taxon>Fabales</taxon>
        <taxon>Fabaceae</taxon>
        <taxon>Papilionoideae</taxon>
        <taxon>50 kb inversion clade</taxon>
        <taxon>dalbergioids sensu lato</taxon>
        <taxon>Dalbergieae</taxon>
        <taxon>Pterocarpus clade</taxon>
        <taxon>Stylosanthes</taxon>
    </lineage>
</organism>